<evidence type="ECO:0000313" key="2">
    <source>
        <dbReference type="Proteomes" id="UP000320055"/>
    </source>
</evidence>
<sequence>MYLYTIEVDNKSQKVISLLSPQQIEGEKLASQCILGTLKNSNSEDDSINLENFFPNSQFINFFHSLIAKFAPYSHSLNAEAKRQKKGWVYIIDGRCANPRGNILPEDIIGAFKVDNSEIILDSYQRNNNHLIYSQKGFFKLEPTLQKHLVEETQKLIKEV</sequence>
<evidence type="ECO:0000313" key="1">
    <source>
        <dbReference type="EMBL" id="VEP17669.1"/>
    </source>
</evidence>
<keyword evidence="2" id="KW-1185">Reference proteome</keyword>
<gene>
    <name evidence="1" type="ORF">H1P_6330003</name>
</gene>
<protein>
    <submittedName>
        <fullName evidence="1">Uncharacterized protein</fullName>
    </submittedName>
</protein>
<reference evidence="1 2" key="1">
    <citation type="submission" date="2019-01" db="EMBL/GenBank/DDBJ databases">
        <authorList>
            <person name="Brito A."/>
        </authorList>
    </citation>
    <scope>NUCLEOTIDE SEQUENCE [LARGE SCALE GENOMIC DNA]</scope>
    <source>
        <strain evidence="1">1</strain>
    </source>
</reference>
<proteinExistence type="predicted"/>
<organism evidence="1 2">
    <name type="scientific">Hyella patelloides LEGE 07179</name>
    <dbReference type="NCBI Taxonomy" id="945734"/>
    <lineage>
        <taxon>Bacteria</taxon>
        <taxon>Bacillati</taxon>
        <taxon>Cyanobacteriota</taxon>
        <taxon>Cyanophyceae</taxon>
        <taxon>Pleurocapsales</taxon>
        <taxon>Hyellaceae</taxon>
        <taxon>Hyella</taxon>
    </lineage>
</organism>
<dbReference type="RefSeq" id="WP_144876058.1">
    <property type="nucleotide sequence ID" value="NZ_LR214366.1"/>
</dbReference>
<name>A0A563W1U0_9CYAN</name>
<dbReference type="EMBL" id="CAACVJ010000594">
    <property type="protein sequence ID" value="VEP17669.1"/>
    <property type="molecule type" value="Genomic_DNA"/>
</dbReference>
<dbReference type="PANTHER" id="PTHR37331:SF1">
    <property type="entry name" value="YALI0F11671P"/>
    <property type="match status" value="1"/>
</dbReference>
<accession>A0A563W1U0</accession>
<dbReference type="Proteomes" id="UP000320055">
    <property type="component" value="Unassembled WGS sequence"/>
</dbReference>
<dbReference type="AlphaFoldDB" id="A0A563W1U0"/>
<dbReference type="PANTHER" id="PTHR37331">
    <property type="entry name" value="YALI0F11671P"/>
    <property type="match status" value="1"/>
</dbReference>
<dbReference type="OrthoDB" id="3379481at2"/>